<dbReference type="OrthoDB" id="4548523at2"/>
<keyword evidence="2" id="KW-1185">Reference proteome</keyword>
<reference evidence="1 2" key="1">
    <citation type="submission" date="2018-10" db="EMBL/GenBank/DDBJ databases">
        <title>Marmoricola sp. 4Q3S-7 whole genome shotgun sequence.</title>
        <authorList>
            <person name="Li F."/>
        </authorList>
    </citation>
    <scope>NUCLEOTIDE SEQUENCE [LARGE SCALE GENOMIC DNA]</scope>
    <source>
        <strain evidence="1 2">4Q3S-7</strain>
    </source>
</reference>
<gene>
    <name evidence="1" type="ORF">D9V37_01865</name>
</gene>
<evidence type="ECO:0000313" key="1">
    <source>
        <dbReference type="EMBL" id="RLV51236.1"/>
    </source>
</evidence>
<dbReference type="EMBL" id="RDBE01000001">
    <property type="protein sequence ID" value="RLV51236.1"/>
    <property type="molecule type" value="Genomic_DNA"/>
</dbReference>
<dbReference type="Gene3D" id="1.20.120.450">
    <property type="entry name" value="dinb family like domain"/>
    <property type="match status" value="1"/>
</dbReference>
<evidence type="ECO:0000313" key="2">
    <source>
        <dbReference type="Proteomes" id="UP000281708"/>
    </source>
</evidence>
<dbReference type="Proteomes" id="UP000281708">
    <property type="component" value="Unassembled WGS sequence"/>
</dbReference>
<dbReference type="Pfam" id="PF04978">
    <property type="entry name" value="MST"/>
    <property type="match status" value="1"/>
</dbReference>
<organism evidence="1 2">
    <name type="scientific">Nocardioides mangrovicus</name>
    <dbReference type="NCBI Taxonomy" id="2478913"/>
    <lineage>
        <taxon>Bacteria</taxon>
        <taxon>Bacillati</taxon>
        <taxon>Actinomycetota</taxon>
        <taxon>Actinomycetes</taxon>
        <taxon>Propionibacteriales</taxon>
        <taxon>Nocardioidaceae</taxon>
        <taxon>Nocardioides</taxon>
    </lineage>
</organism>
<proteinExistence type="predicted"/>
<dbReference type="InterPro" id="IPR007061">
    <property type="entry name" value="MST-like"/>
</dbReference>
<dbReference type="SUPFAM" id="SSF109854">
    <property type="entry name" value="DinB/YfiT-like putative metalloenzymes"/>
    <property type="match status" value="1"/>
</dbReference>
<name>A0A3L8P7A8_9ACTN</name>
<accession>A0A3L8P7A8</accession>
<protein>
    <submittedName>
        <fullName evidence="1">DinB family protein</fullName>
    </submittedName>
</protein>
<dbReference type="AlphaFoldDB" id="A0A3L8P7A8"/>
<dbReference type="InterPro" id="IPR034660">
    <property type="entry name" value="DinB/YfiT-like"/>
</dbReference>
<comment type="caution">
    <text evidence="1">The sequence shown here is derived from an EMBL/GenBank/DDBJ whole genome shotgun (WGS) entry which is preliminary data.</text>
</comment>
<sequence>MGYLDYQRATLWQKVSGLDGTQLARVLPPSDMTLGGMLKHCALNEDYWFCHRAAGGPEGEPWDSVDWDADRDWDWHSAAQDSPEELLGLWHAAVERARAAVADIDLATPAVIGRRDGERPSLRWIVVHMVEEYARHNGHADLIRESIDGVTGE</sequence>